<feature type="chain" id="PRO_5047491829" description="Lipoprotein" evidence="1">
    <location>
        <begin position="25"/>
        <end position="138"/>
    </location>
</feature>
<evidence type="ECO:0000313" key="2">
    <source>
        <dbReference type="EMBL" id="MDF8263219.1"/>
    </source>
</evidence>
<proteinExistence type="predicted"/>
<feature type="signal peptide" evidence="1">
    <location>
        <begin position="1"/>
        <end position="24"/>
    </location>
</feature>
<reference evidence="2 3" key="1">
    <citation type="submission" date="2023-03" db="EMBL/GenBank/DDBJ databases">
        <title>YIM 133296 draft genome.</title>
        <authorList>
            <person name="Xiong L."/>
        </authorList>
    </citation>
    <scope>NUCLEOTIDE SEQUENCE [LARGE SCALE GENOMIC DNA]</scope>
    <source>
        <strain evidence="2 3">YIM 133296</strain>
    </source>
</reference>
<keyword evidence="3" id="KW-1185">Reference proteome</keyword>
<gene>
    <name evidence="2" type="ORF">P4R38_03015</name>
</gene>
<dbReference type="Proteomes" id="UP001528912">
    <property type="component" value="Unassembled WGS sequence"/>
</dbReference>
<dbReference type="PROSITE" id="PS51318">
    <property type="entry name" value="TAT"/>
    <property type="match status" value="1"/>
</dbReference>
<organism evidence="2 3">
    <name type="scientific">Luteipulveratus flavus</name>
    <dbReference type="NCBI Taxonomy" id="3031728"/>
    <lineage>
        <taxon>Bacteria</taxon>
        <taxon>Bacillati</taxon>
        <taxon>Actinomycetota</taxon>
        <taxon>Actinomycetes</taxon>
        <taxon>Micrococcales</taxon>
        <taxon>Dermacoccaceae</taxon>
        <taxon>Luteipulveratus</taxon>
    </lineage>
</organism>
<dbReference type="InterPro" id="IPR006311">
    <property type="entry name" value="TAT_signal"/>
</dbReference>
<keyword evidence="1" id="KW-0732">Signal</keyword>
<comment type="caution">
    <text evidence="2">The sequence shown here is derived from an EMBL/GenBank/DDBJ whole genome shotgun (WGS) entry which is preliminary data.</text>
</comment>
<dbReference type="EMBL" id="JAROAV010000009">
    <property type="protein sequence ID" value="MDF8263219.1"/>
    <property type="molecule type" value="Genomic_DNA"/>
</dbReference>
<evidence type="ECO:0000256" key="1">
    <source>
        <dbReference type="SAM" id="SignalP"/>
    </source>
</evidence>
<dbReference type="PROSITE" id="PS51257">
    <property type="entry name" value="PROKAR_LIPOPROTEIN"/>
    <property type="match status" value="1"/>
</dbReference>
<dbReference type="RefSeq" id="WP_277190993.1">
    <property type="nucleotide sequence ID" value="NZ_JAROAV010000009.1"/>
</dbReference>
<sequence>MSRSRRRALAATAALAPLTLVVVACSGQGSVEAPHVRAAATAFVRTTSVDPGSACALLAPVTAREVADDAPCAAGLADAGLPPAGEIRSVQVYGKDAVVHTSADTLFLARFDRGWLITAAGCRPQGEDLPYDCDVKGG</sequence>
<name>A0ABT6C2P9_9MICO</name>
<evidence type="ECO:0000313" key="3">
    <source>
        <dbReference type="Proteomes" id="UP001528912"/>
    </source>
</evidence>
<protein>
    <recommendedName>
        <fullName evidence="4">Lipoprotein</fullName>
    </recommendedName>
</protein>
<evidence type="ECO:0008006" key="4">
    <source>
        <dbReference type="Google" id="ProtNLM"/>
    </source>
</evidence>
<accession>A0ABT6C2P9</accession>